<reference evidence="3 4" key="1">
    <citation type="submission" date="2019-09" db="EMBL/GenBank/DDBJ databases">
        <title>Segnochrobactrum spirostomi gen. nov., sp. nov., isolated from the ciliate Spirostomum cf. yagiui and description of a novel family, Segnochrobactraceae fam. nov. within the order Rhizobiales of the class Alphaproteobacteria.</title>
        <authorList>
            <person name="Akter S."/>
            <person name="Shazib S.U.A."/>
            <person name="Shin M.K."/>
        </authorList>
    </citation>
    <scope>NUCLEOTIDE SEQUENCE [LARGE SCALE GENOMIC DNA]</scope>
    <source>
        <strain evidence="3 4">Sp-1</strain>
    </source>
</reference>
<proteinExistence type="predicted"/>
<dbReference type="Pfam" id="PF20586">
    <property type="entry name" value="DUF6788"/>
    <property type="match status" value="1"/>
</dbReference>
<dbReference type="RefSeq" id="WP_153488717.1">
    <property type="nucleotide sequence ID" value="NZ_VWNA01000002.1"/>
</dbReference>
<dbReference type="AlphaFoldDB" id="A0A6A7Y7I5"/>
<evidence type="ECO:0000259" key="1">
    <source>
        <dbReference type="Pfam" id="PF12281"/>
    </source>
</evidence>
<name>A0A6A7Y7I5_9HYPH</name>
<evidence type="ECO:0000313" key="4">
    <source>
        <dbReference type="Proteomes" id="UP000332515"/>
    </source>
</evidence>
<accession>A0A6A7Y7I5</accession>
<evidence type="ECO:0000259" key="2">
    <source>
        <dbReference type="Pfam" id="PF20586"/>
    </source>
</evidence>
<keyword evidence="4" id="KW-1185">Reference proteome</keyword>
<dbReference type="PIRSF" id="PIRSF031854">
    <property type="entry name" value="UCP031854"/>
    <property type="match status" value="1"/>
</dbReference>
<comment type="caution">
    <text evidence="3">The sequence shown here is derived from an EMBL/GenBank/DDBJ whole genome shotgun (WGS) entry which is preliminary data.</text>
</comment>
<feature type="domain" description="Nucleotidyltransferase-like" evidence="1">
    <location>
        <begin position="105"/>
        <end position="309"/>
    </location>
</feature>
<dbReference type="InterPro" id="IPR022550">
    <property type="entry name" value="NTP_transf_8"/>
</dbReference>
<gene>
    <name evidence="3" type="ORF">F0357_18790</name>
</gene>
<dbReference type="Pfam" id="PF12281">
    <property type="entry name" value="NTP_transf_8"/>
    <property type="match status" value="1"/>
</dbReference>
<organism evidence="3 4">
    <name type="scientific">Segnochrobactrum spirostomi</name>
    <dbReference type="NCBI Taxonomy" id="2608987"/>
    <lineage>
        <taxon>Bacteria</taxon>
        <taxon>Pseudomonadati</taxon>
        <taxon>Pseudomonadota</taxon>
        <taxon>Alphaproteobacteria</taxon>
        <taxon>Hyphomicrobiales</taxon>
        <taxon>Segnochrobactraceae</taxon>
        <taxon>Segnochrobactrum</taxon>
    </lineage>
</organism>
<feature type="domain" description="DUF6788" evidence="2">
    <location>
        <begin position="14"/>
        <end position="66"/>
    </location>
</feature>
<dbReference type="Proteomes" id="UP000332515">
    <property type="component" value="Unassembled WGS sequence"/>
</dbReference>
<dbReference type="InterPro" id="IPR058575">
    <property type="entry name" value="NTP_transf_8_dom"/>
</dbReference>
<dbReference type="EMBL" id="VWNA01000002">
    <property type="protein sequence ID" value="MQT14665.1"/>
    <property type="molecule type" value="Genomic_DNA"/>
</dbReference>
<evidence type="ECO:0000313" key="3">
    <source>
        <dbReference type="EMBL" id="MQT14665.1"/>
    </source>
</evidence>
<sequence>MIARHSTLAHAAYHDLLRSLQDEAVSDLRGTPTRVERRGRIYWYDTYRVGSDVRKAYIGEDSEALRERLDSLAALKADREARRRARTRLIRILRAEGFMGVDAGTGSLLAALAGAGVFRLGGTIVGTHAFRLYEGELGLRYGLDEAAQTDDLDIASFERLSLALADTVSEPLQRVLGDFAFEPAPSLERAKAWRWRQTRNDLLVEFLTPSFSDTEELRPLAALGVHAQSLHYLNYLIAEPILAAVPYRSGVMVQIPRPERYAVHKLIVADRRAGRDALKARKDLLQAAFLIRALAEDRPDDLTEAYADARAAGPRWRDRLDASLARLPETRTILEGVAR</sequence>
<evidence type="ECO:0008006" key="5">
    <source>
        <dbReference type="Google" id="ProtNLM"/>
    </source>
</evidence>
<dbReference type="InterPro" id="IPR046738">
    <property type="entry name" value="DUF6788"/>
</dbReference>
<protein>
    <recommendedName>
        <fullName evidence="5">Nucleotidyltransferase</fullName>
    </recommendedName>
</protein>